<feature type="transmembrane region" description="Helical" evidence="1">
    <location>
        <begin position="20"/>
        <end position="42"/>
    </location>
</feature>
<feature type="transmembrane region" description="Helical" evidence="1">
    <location>
        <begin position="107"/>
        <end position="126"/>
    </location>
</feature>
<keyword evidence="1" id="KW-0472">Membrane</keyword>
<dbReference type="Proteomes" id="UP001239215">
    <property type="component" value="Unassembled WGS sequence"/>
</dbReference>
<name>A0AAJ1U2F4_9ACTN</name>
<comment type="caution">
    <text evidence="2">The sequence shown here is derived from an EMBL/GenBank/DDBJ whole genome shotgun (WGS) entry which is preliminary data.</text>
</comment>
<gene>
    <name evidence="2" type="ORF">QE405_000570</name>
</gene>
<evidence type="ECO:0000313" key="2">
    <source>
        <dbReference type="EMBL" id="MDQ1103286.1"/>
    </source>
</evidence>
<feature type="transmembrane region" description="Helical" evidence="1">
    <location>
        <begin position="54"/>
        <end position="77"/>
    </location>
</feature>
<dbReference type="EMBL" id="JAUTAN010000001">
    <property type="protein sequence ID" value="MDQ1103286.1"/>
    <property type="molecule type" value="Genomic_DNA"/>
</dbReference>
<evidence type="ECO:0000256" key="1">
    <source>
        <dbReference type="SAM" id="Phobius"/>
    </source>
</evidence>
<accession>A0AAJ1U2F4</accession>
<proteinExistence type="predicted"/>
<dbReference type="AlphaFoldDB" id="A0AAJ1U2F4"/>
<dbReference type="RefSeq" id="WP_307198712.1">
    <property type="nucleotide sequence ID" value="NZ_JAUTAN010000001.1"/>
</dbReference>
<protein>
    <submittedName>
        <fullName evidence="2">Uncharacterized protein</fullName>
    </submittedName>
</protein>
<keyword evidence="1" id="KW-1133">Transmembrane helix</keyword>
<organism evidence="2 3">
    <name type="scientific">Nocardioides zeae</name>
    <dbReference type="NCBI Taxonomy" id="1457234"/>
    <lineage>
        <taxon>Bacteria</taxon>
        <taxon>Bacillati</taxon>
        <taxon>Actinomycetota</taxon>
        <taxon>Actinomycetes</taxon>
        <taxon>Propionibacteriales</taxon>
        <taxon>Nocardioidaceae</taxon>
        <taxon>Nocardioides</taxon>
    </lineage>
</organism>
<evidence type="ECO:0000313" key="3">
    <source>
        <dbReference type="Proteomes" id="UP001239215"/>
    </source>
</evidence>
<reference evidence="2" key="1">
    <citation type="submission" date="2023-07" db="EMBL/GenBank/DDBJ databases">
        <title>Functional and genomic diversity of the sorghum phyllosphere microbiome.</title>
        <authorList>
            <person name="Shade A."/>
        </authorList>
    </citation>
    <scope>NUCLEOTIDE SEQUENCE</scope>
    <source>
        <strain evidence="2">SORGH_AS_1067</strain>
    </source>
</reference>
<keyword evidence="1" id="KW-0812">Transmembrane</keyword>
<sequence length="147" mass="15095">MTSPDTVDPTAAPSPGPVPAALRVGIAVVGLQALVVVGYALTELVYGAVERSGTAVAVAVFLGAYGVGIGWAGWLVLQCRSSARSPLVLAQLLHLGLAWNMRDEPTTLAAVALAGSAVLALVALFWRSSHRWLLDGDPDAAGPSQRV</sequence>